<organism evidence="3 4">
    <name type="scientific">Crotalaria pallida</name>
    <name type="common">Smooth rattlebox</name>
    <name type="synonym">Crotalaria striata</name>
    <dbReference type="NCBI Taxonomy" id="3830"/>
    <lineage>
        <taxon>Eukaryota</taxon>
        <taxon>Viridiplantae</taxon>
        <taxon>Streptophyta</taxon>
        <taxon>Embryophyta</taxon>
        <taxon>Tracheophyta</taxon>
        <taxon>Spermatophyta</taxon>
        <taxon>Magnoliopsida</taxon>
        <taxon>eudicotyledons</taxon>
        <taxon>Gunneridae</taxon>
        <taxon>Pentapetalae</taxon>
        <taxon>rosids</taxon>
        <taxon>fabids</taxon>
        <taxon>Fabales</taxon>
        <taxon>Fabaceae</taxon>
        <taxon>Papilionoideae</taxon>
        <taxon>50 kb inversion clade</taxon>
        <taxon>genistoids sensu lato</taxon>
        <taxon>core genistoids</taxon>
        <taxon>Crotalarieae</taxon>
        <taxon>Crotalaria</taxon>
    </lineage>
</organism>
<dbReference type="Proteomes" id="UP001372338">
    <property type="component" value="Unassembled WGS sequence"/>
</dbReference>
<evidence type="ECO:0000313" key="3">
    <source>
        <dbReference type="EMBL" id="KAK7250891.1"/>
    </source>
</evidence>
<feature type="domain" description="DUF8039" evidence="2">
    <location>
        <begin position="267"/>
        <end position="320"/>
    </location>
</feature>
<sequence length="326" mass="37216">MAPKKSNDSIPNKTRKRGERGRTFVKSVIQERSRRNALLKVEWNRKGQPINDNASRFTSYIGLVTRLEVSILVPDCKDPYHDEAKEEIWQDMLVGAALNRHRHYLSIHVQNGCVEKPPKNYVDIISEEDWLEFVKYCNVLGFLEISAANKVRGSKAGECPSRISRKLYAKLEQENLTETQSEEQSLPRHRLFRTTRLDKNGRTNNPKALLIIKDITMEQLCTLAAEVEELKKGKNDKGKEKMENSSDLPSPNSIKDSCTPAINLIKTNGYMYNLEGDMLHGKELPQHHLRVSINFIIDENAPLPIENEMDNLFTVGDALKLLLHGL</sequence>
<gene>
    <name evidence="3" type="ORF">RIF29_33646</name>
</gene>
<keyword evidence="4" id="KW-1185">Reference proteome</keyword>
<dbReference type="AlphaFoldDB" id="A0AAN9EDX7"/>
<evidence type="ECO:0000259" key="2">
    <source>
        <dbReference type="Pfam" id="PF26133"/>
    </source>
</evidence>
<protein>
    <recommendedName>
        <fullName evidence="2">DUF8039 domain-containing protein</fullName>
    </recommendedName>
</protein>
<name>A0AAN9EDX7_CROPI</name>
<feature type="compositionally biased region" description="Basic and acidic residues" evidence="1">
    <location>
        <begin position="234"/>
        <end position="244"/>
    </location>
</feature>
<dbReference type="PANTHER" id="PTHR33018:SF31">
    <property type="entry name" value="TRANSPOSASE, PTTA_EN_SPM, PLANT"/>
    <property type="match status" value="1"/>
</dbReference>
<feature type="region of interest" description="Disordered" evidence="1">
    <location>
        <begin position="234"/>
        <end position="255"/>
    </location>
</feature>
<feature type="compositionally biased region" description="Polar residues" evidence="1">
    <location>
        <begin position="245"/>
        <end position="255"/>
    </location>
</feature>
<dbReference type="Pfam" id="PF26133">
    <property type="entry name" value="DUF8039"/>
    <property type="match status" value="1"/>
</dbReference>
<evidence type="ECO:0000256" key="1">
    <source>
        <dbReference type="SAM" id="MobiDB-lite"/>
    </source>
</evidence>
<proteinExistence type="predicted"/>
<reference evidence="3 4" key="1">
    <citation type="submission" date="2024-01" db="EMBL/GenBank/DDBJ databases">
        <title>The genomes of 5 underutilized Papilionoideae crops provide insights into root nodulation and disease resistanc.</title>
        <authorList>
            <person name="Yuan L."/>
        </authorList>
    </citation>
    <scope>NUCLEOTIDE SEQUENCE [LARGE SCALE GENOMIC DNA]</scope>
    <source>
        <strain evidence="3">ZHUSHIDOU_FW_LH</strain>
        <tissue evidence="3">Leaf</tissue>
    </source>
</reference>
<evidence type="ECO:0000313" key="4">
    <source>
        <dbReference type="Proteomes" id="UP001372338"/>
    </source>
</evidence>
<dbReference type="PANTHER" id="PTHR33018">
    <property type="entry name" value="OS10G0338966 PROTEIN-RELATED"/>
    <property type="match status" value="1"/>
</dbReference>
<feature type="region of interest" description="Disordered" evidence="1">
    <location>
        <begin position="1"/>
        <end position="22"/>
    </location>
</feature>
<dbReference type="InterPro" id="IPR058352">
    <property type="entry name" value="DUF8039"/>
</dbReference>
<accession>A0AAN9EDX7</accession>
<dbReference type="EMBL" id="JAYWIO010000007">
    <property type="protein sequence ID" value="KAK7250891.1"/>
    <property type="molecule type" value="Genomic_DNA"/>
</dbReference>
<comment type="caution">
    <text evidence="3">The sequence shown here is derived from an EMBL/GenBank/DDBJ whole genome shotgun (WGS) entry which is preliminary data.</text>
</comment>